<dbReference type="Proteomes" id="UP000287651">
    <property type="component" value="Unassembled WGS sequence"/>
</dbReference>
<evidence type="ECO:0000313" key="3">
    <source>
        <dbReference type="Proteomes" id="UP000287651"/>
    </source>
</evidence>
<name>A0A426X5L0_ENSVE</name>
<dbReference type="EMBL" id="AMZH03026107">
    <property type="protein sequence ID" value="RRT34767.1"/>
    <property type="molecule type" value="Genomic_DNA"/>
</dbReference>
<evidence type="ECO:0000256" key="1">
    <source>
        <dbReference type="SAM" id="MobiDB-lite"/>
    </source>
</evidence>
<feature type="compositionally biased region" description="Polar residues" evidence="1">
    <location>
        <begin position="40"/>
        <end position="49"/>
    </location>
</feature>
<dbReference type="AlphaFoldDB" id="A0A426X5L0"/>
<organism evidence="2 3">
    <name type="scientific">Ensete ventricosum</name>
    <name type="common">Abyssinian banana</name>
    <name type="synonym">Musa ensete</name>
    <dbReference type="NCBI Taxonomy" id="4639"/>
    <lineage>
        <taxon>Eukaryota</taxon>
        <taxon>Viridiplantae</taxon>
        <taxon>Streptophyta</taxon>
        <taxon>Embryophyta</taxon>
        <taxon>Tracheophyta</taxon>
        <taxon>Spermatophyta</taxon>
        <taxon>Magnoliopsida</taxon>
        <taxon>Liliopsida</taxon>
        <taxon>Zingiberales</taxon>
        <taxon>Musaceae</taxon>
        <taxon>Ensete</taxon>
    </lineage>
</organism>
<protein>
    <submittedName>
        <fullName evidence="2">Uncharacterized protein</fullName>
    </submittedName>
</protein>
<accession>A0A426X5L0</accession>
<reference evidence="2 3" key="1">
    <citation type="journal article" date="2014" name="Agronomy (Basel)">
        <title>A Draft Genome Sequence for Ensete ventricosum, the Drought-Tolerant Tree Against Hunger.</title>
        <authorList>
            <person name="Harrison J."/>
            <person name="Moore K.A."/>
            <person name="Paszkiewicz K."/>
            <person name="Jones T."/>
            <person name="Grant M."/>
            <person name="Ambacheew D."/>
            <person name="Muzemil S."/>
            <person name="Studholme D.J."/>
        </authorList>
    </citation>
    <scope>NUCLEOTIDE SEQUENCE [LARGE SCALE GENOMIC DNA]</scope>
</reference>
<feature type="compositionally biased region" description="Basic and acidic residues" evidence="1">
    <location>
        <begin position="57"/>
        <end position="70"/>
    </location>
</feature>
<evidence type="ECO:0000313" key="2">
    <source>
        <dbReference type="EMBL" id="RRT34767.1"/>
    </source>
</evidence>
<comment type="caution">
    <text evidence="2">The sequence shown here is derived from an EMBL/GenBank/DDBJ whole genome shotgun (WGS) entry which is preliminary data.</text>
</comment>
<proteinExistence type="predicted"/>
<feature type="region of interest" description="Disordered" evidence="1">
    <location>
        <begin position="18"/>
        <end position="70"/>
    </location>
</feature>
<gene>
    <name evidence="2" type="ORF">B296_00045981</name>
</gene>
<sequence>MLTWSPCHRALGQLARRCGRPDVGSRSDASMGGVSGRTADLTQVRSTPPTCRRMPHRKDDGRGGYDDMVDHNDSKVTRIFTVLDAVVNAR</sequence>